<name>A0A370CIG3_9COXI</name>
<dbReference type="EMBL" id="NMOS02000005">
    <property type="protein sequence ID" value="RDH40649.1"/>
    <property type="molecule type" value="Genomic_DNA"/>
</dbReference>
<evidence type="ECO:0000259" key="2">
    <source>
        <dbReference type="Pfam" id="PF14341"/>
    </source>
</evidence>
<reference evidence="3 4" key="1">
    <citation type="journal article" date="2017" name="Int. J. Syst. Evol. Microbiol.">
        <title>Aquarickettsiella crustaci n. gen. n. sp. (Gammaproteobacteria: Legionellales: Coxiellaceae); a bacterial pathogen of the freshwater crustacean: Gammarus fossarum (Malacostraca: Amphipoda).</title>
        <authorList>
            <person name="Bojko J."/>
            <person name="Dunn A.M."/>
            <person name="Stebbing P.D."/>
            <person name="Van Aerle R."/>
            <person name="Bacela-Spychalska K."/>
            <person name="Bean T.P."/>
            <person name="Stentiford G.D."/>
        </authorList>
    </citation>
    <scope>NUCLEOTIDE SEQUENCE [LARGE SCALE GENOMIC DNA]</scope>
    <source>
        <strain evidence="3">RA15029</strain>
    </source>
</reference>
<protein>
    <recommendedName>
        <fullName evidence="2">Type 4 fimbrial biogenesis protein PilX N-terminal domain-containing protein</fullName>
    </recommendedName>
</protein>
<keyword evidence="1" id="KW-1133">Transmembrane helix</keyword>
<accession>A0A370CIG3</accession>
<sequence length="162" mass="18410">MLGVDVRNRDKQQGFILVTGLLFLFMMALMVLSLLNTVHLELRMSQNLAIASQQFQVAEAGLKIAENRLTLLVQRKILDLHQQLNYADFQLSYDIKRFAMPFCCHEKIAYIYRILAKARQTAADAALILETTYAVAGNENCQGGEAQLIRTGRGAWRELNKY</sequence>
<proteinExistence type="predicted"/>
<dbReference type="Proteomes" id="UP000226429">
    <property type="component" value="Unassembled WGS sequence"/>
</dbReference>
<organism evidence="3 4">
    <name type="scientific">Candidatus Aquirickettsiella gammari</name>
    <dbReference type="NCBI Taxonomy" id="2016198"/>
    <lineage>
        <taxon>Bacteria</taxon>
        <taxon>Pseudomonadati</taxon>
        <taxon>Pseudomonadota</taxon>
        <taxon>Gammaproteobacteria</taxon>
        <taxon>Legionellales</taxon>
        <taxon>Coxiellaceae</taxon>
        <taxon>Candidatus Aquirickettsiella</taxon>
    </lineage>
</organism>
<reference evidence="3 4" key="2">
    <citation type="journal article" date="2018" name="J. Invertebr. Pathol.">
        <title>'Candidatus Aquirickettsiella gammari' (Gammaproteobacteria: Legionellales: Coxiellaceae): A bacterial pathogen of the freshwater crustacean Gammarus fossarum (Malacostraca: Amphipoda).</title>
        <authorList>
            <person name="Bojko J."/>
            <person name="Dunn A.M."/>
            <person name="Stebbing P.D."/>
            <person name="van Aerle R."/>
            <person name="Bacela-Spychalska K."/>
            <person name="Bean T.P."/>
            <person name="Urrutia A."/>
            <person name="Stentiford G.D."/>
        </authorList>
    </citation>
    <scope>NUCLEOTIDE SEQUENCE [LARGE SCALE GENOMIC DNA]</scope>
    <source>
        <strain evidence="3">RA15029</strain>
    </source>
</reference>
<gene>
    <name evidence="3" type="ORF">CFE62_002515</name>
</gene>
<keyword evidence="4" id="KW-1185">Reference proteome</keyword>
<comment type="caution">
    <text evidence="3">The sequence shown here is derived from an EMBL/GenBank/DDBJ whole genome shotgun (WGS) entry which is preliminary data.</text>
</comment>
<evidence type="ECO:0000313" key="3">
    <source>
        <dbReference type="EMBL" id="RDH40649.1"/>
    </source>
</evidence>
<evidence type="ECO:0000313" key="4">
    <source>
        <dbReference type="Proteomes" id="UP000226429"/>
    </source>
</evidence>
<dbReference type="InterPro" id="IPR025746">
    <property type="entry name" value="PilX_N_dom"/>
</dbReference>
<feature type="domain" description="Type 4 fimbrial biogenesis protein PilX N-terminal" evidence="2">
    <location>
        <begin position="13"/>
        <end position="63"/>
    </location>
</feature>
<dbReference type="Pfam" id="PF14341">
    <property type="entry name" value="PilX_N"/>
    <property type="match status" value="1"/>
</dbReference>
<keyword evidence="1" id="KW-0812">Transmembrane</keyword>
<keyword evidence="1" id="KW-0472">Membrane</keyword>
<feature type="transmembrane region" description="Helical" evidence="1">
    <location>
        <begin position="15"/>
        <end position="35"/>
    </location>
</feature>
<dbReference type="AlphaFoldDB" id="A0A370CIG3"/>
<evidence type="ECO:0000256" key="1">
    <source>
        <dbReference type="SAM" id="Phobius"/>
    </source>
</evidence>